<dbReference type="Gene3D" id="1.10.530.10">
    <property type="match status" value="1"/>
</dbReference>
<sequence length="168" mass="18346">MPTIASDAAGGLNVCAFMDMLAYAEGTSTSPITQRDGYDIIVTGIDGRHRFDDLSTHPFTGGRSSIVINRKGLTSNASGRYQFMLKDWGHYRDLLHLADFGPMSQDRWCIQLIRERRAIEPILAGDLATAVARCSNIWASLPGNNYGQPQHSLDALRAAFILNGGVTC</sequence>
<dbReference type="CDD" id="cd00736">
    <property type="entry name" value="lambda_lys-like"/>
    <property type="match status" value="1"/>
</dbReference>
<keyword evidence="1" id="KW-0378">Hydrolase</keyword>
<dbReference type="Proteomes" id="UP001629249">
    <property type="component" value="Unassembled WGS sequence"/>
</dbReference>
<dbReference type="EMBL" id="JAQQFN010000005">
    <property type="protein sequence ID" value="MFL9883131.1"/>
    <property type="molecule type" value="Genomic_DNA"/>
</dbReference>
<name>A0ABW8ZKZ7_9BURK</name>
<comment type="caution">
    <text evidence="1">The sequence shown here is derived from an EMBL/GenBank/DDBJ whole genome shotgun (WGS) entry which is preliminary data.</text>
</comment>
<dbReference type="RefSeq" id="WP_408326454.1">
    <property type="nucleotide sequence ID" value="NZ_JAQQFH010000002.1"/>
</dbReference>
<protein>
    <submittedName>
        <fullName evidence="1">Glycoside hydrolase family 104 protein</fullName>
    </submittedName>
</protein>
<evidence type="ECO:0000313" key="2">
    <source>
        <dbReference type="Proteomes" id="UP001629249"/>
    </source>
</evidence>
<keyword evidence="2" id="KW-1185">Reference proteome</keyword>
<evidence type="ECO:0000313" key="1">
    <source>
        <dbReference type="EMBL" id="MFL9883131.1"/>
    </source>
</evidence>
<organism evidence="1 2">
    <name type="scientific">Paraburkholderia agricolaris</name>
    <dbReference type="NCBI Taxonomy" id="2152888"/>
    <lineage>
        <taxon>Bacteria</taxon>
        <taxon>Pseudomonadati</taxon>
        <taxon>Pseudomonadota</taxon>
        <taxon>Betaproteobacteria</taxon>
        <taxon>Burkholderiales</taxon>
        <taxon>Burkholderiaceae</taxon>
        <taxon>Paraburkholderia</taxon>
    </lineage>
</organism>
<accession>A0ABW8ZKZ7</accession>
<reference evidence="1 2" key="1">
    <citation type="journal article" date="2024" name="Chem. Sci.">
        <title>Discovery of megapolipeptins by genome mining of a Burkholderiales bacteria collection.</title>
        <authorList>
            <person name="Paulo B.S."/>
            <person name="Recchia M.J.J."/>
            <person name="Lee S."/>
            <person name="Fergusson C.H."/>
            <person name="Romanowski S.B."/>
            <person name="Hernandez A."/>
            <person name="Krull N."/>
            <person name="Liu D.Y."/>
            <person name="Cavanagh H."/>
            <person name="Bos A."/>
            <person name="Gray C.A."/>
            <person name="Murphy B.T."/>
            <person name="Linington R.G."/>
            <person name="Eustaquio A.S."/>
        </authorList>
    </citation>
    <scope>NUCLEOTIDE SEQUENCE [LARGE SCALE GENOMIC DNA]</scope>
    <source>
        <strain evidence="1 2">RL16-012-BIC-B</strain>
    </source>
</reference>
<dbReference type="InterPro" id="IPR023346">
    <property type="entry name" value="Lysozyme-like_dom_sf"/>
</dbReference>
<gene>
    <name evidence="1" type="ORF">PQR66_08850</name>
</gene>
<dbReference type="GO" id="GO:0016787">
    <property type="term" value="F:hydrolase activity"/>
    <property type="evidence" value="ECO:0007669"/>
    <property type="project" value="UniProtKB-KW"/>
</dbReference>
<proteinExistence type="predicted"/>
<dbReference type="SUPFAM" id="SSF53955">
    <property type="entry name" value="Lysozyme-like"/>
    <property type="match status" value="1"/>
</dbReference>